<dbReference type="EMBL" id="JAECZA010000029">
    <property type="protein sequence ID" value="MBH8573280.1"/>
    <property type="molecule type" value="Genomic_DNA"/>
</dbReference>
<keyword evidence="1" id="KW-0812">Transmembrane</keyword>
<keyword evidence="3" id="KW-1185">Reference proteome</keyword>
<evidence type="ECO:0000313" key="3">
    <source>
        <dbReference type="Proteomes" id="UP000662314"/>
    </source>
</evidence>
<comment type="caution">
    <text evidence="2">The sequence shown here is derived from an EMBL/GenBank/DDBJ whole genome shotgun (WGS) entry which is preliminary data.</text>
</comment>
<dbReference type="RefSeq" id="WP_214432100.1">
    <property type="nucleotide sequence ID" value="NZ_CAWPUQ010000132.1"/>
</dbReference>
<protein>
    <submittedName>
        <fullName evidence="2">Uncharacterized protein</fullName>
    </submittedName>
</protein>
<reference evidence="2 3" key="1">
    <citation type="journal article" date="2021" name="Int. J. Syst. Evol. Microbiol.">
        <title>Amazonocrinis nigriterrae gen. nov., sp. nov., Atlanticothrix silvestris gen. nov., sp. nov. and Dendronalium phyllosphericum gen. nov., sp. nov., nostocacean cyanobacteria from Brazilian environments.</title>
        <authorList>
            <person name="Alvarenga D.O."/>
            <person name="Andreote A.P.D."/>
            <person name="Branco L.H.Z."/>
            <person name="Delbaje E."/>
            <person name="Cruz R.B."/>
            <person name="Varani A.M."/>
            <person name="Fiore M.F."/>
        </authorList>
    </citation>
    <scope>NUCLEOTIDE SEQUENCE [LARGE SCALE GENOMIC DNA]</scope>
    <source>
        <strain evidence="2 3">CENA369</strain>
    </source>
</reference>
<keyword evidence="1" id="KW-1133">Transmembrane helix</keyword>
<dbReference type="AlphaFoldDB" id="A0A8J7I251"/>
<feature type="transmembrane region" description="Helical" evidence="1">
    <location>
        <begin position="29"/>
        <end position="53"/>
    </location>
</feature>
<organism evidence="2 3">
    <name type="scientific">Dendronalium phyllosphericum CENA369</name>
    <dbReference type="NCBI Taxonomy" id="1725256"/>
    <lineage>
        <taxon>Bacteria</taxon>
        <taxon>Bacillati</taxon>
        <taxon>Cyanobacteriota</taxon>
        <taxon>Cyanophyceae</taxon>
        <taxon>Nostocales</taxon>
        <taxon>Nostocaceae</taxon>
        <taxon>Dendronalium</taxon>
        <taxon>Dendronalium phyllosphericum</taxon>
    </lineage>
</organism>
<dbReference type="Proteomes" id="UP000662314">
    <property type="component" value="Unassembled WGS sequence"/>
</dbReference>
<keyword evidence="1" id="KW-0472">Membrane</keyword>
<proteinExistence type="predicted"/>
<gene>
    <name evidence="2" type="ORF">I8752_09670</name>
</gene>
<name>A0A8J7I251_9NOST</name>
<evidence type="ECO:0000313" key="2">
    <source>
        <dbReference type="EMBL" id="MBH8573280.1"/>
    </source>
</evidence>
<sequence>MQSVGLQPSNQLITVRVRLWFNPGRKESLYLVPGAYALILCVYPSLLAALAMTREKEQGTIIKLTLLASVLLNFY</sequence>
<evidence type="ECO:0000256" key="1">
    <source>
        <dbReference type="SAM" id="Phobius"/>
    </source>
</evidence>
<accession>A0A8J7I251</accession>